<name>A0A6L2K6Y9_TANCI</name>
<evidence type="ECO:0000313" key="1">
    <source>
        <dbReference type="EMBL" id="GEU43825.1"/>
    </source>
</evidence>
<protein>
    <recommendedName>
        <fullName evidence="2">RNA-directed DNA polymerase, eukaryota</fullName>
    </recommendedName>
</protein>
<sequence>MGSYRLHANKILFEREQKSRAHINVKHPGVNRAHAPTAIHSGNNKGTFAFILKEASLYHSSAESKPALVLDDSCTKERDFSLSLMGKVKEVSTIPNLYIIISKEGFQSVKLTYLGGLWVLIKLDSLTAIKKFSNHVEEGSWFTLIKPARNSFVFDERIVLVYLEDLPIRAWTDNMFSKVASK</sequence>
<dbReference type="EMBL" id="BKCJ010001761">
    <property type="protein sequence ID" value="GEU43825.1"/>
    <property type="molecule type" value="Genomic_DNA"/>
</dbReference>
<reference evidence="1" key="1">
    <citation type="journal article" date="2019" name="Sci. Rep.">
        <title>Draft genome of Tanacetum cinerariifolium, the natural source of mosquito coil.</title>
        <authorList>
            <person name="Yamashiro T."/>
            <person name="Shiraishi A."/>
            <person name="Satake H."/>
            <person name="Nakayama K."/>
        </authorList>
    </citation>
    <scope>NUCLEOTIDE SEQUENCE</scope>
</reference>
<accession>A0A6L2K6Y9</accession>
<gene>
    <name evidence="1" type="ORF">Tci_015803</name>
</gene>
<organism evidence="1">
    <name type="scientific">Tanacetum cinerariifolium</name>
    <name type="common">Dalmatian daisy</name>
    <name type="synonym">Chrysanthemum cinerariifolium</name>
    <dbReference type="NCBI Taxonomy" id="118510"/>
    <lineage>
        <taxon>Eukaryota</taxon>
        <taxon>Viridiplantae</taxon>
        <taxon>Streptophyta</taxon>
        <taxon>Embryophyta</taxon>
        <taxon>Tracheophyta</taxon>
        <taxon>Spermatophyta</taxon>
        <taxon>Magnoliopsida</taxon>
        <taxon>eudicotyledons</taxon>
        <taxon>Gunneridae</taxon>
        <taxon>Pentapetalae</taxon>
        <taxon>asterids</taxon>
        <taxon>campanulids</taxon>
        <taxon>Asterales</taxon>
        <taxon>Asteraceae</taxon>
        <taxon>Asteroideae</taxon>
        <taxon>Anthemideae</taxon>
        <taxon>Anthemidinae</taxon>
        <taxon>Tanacetum</taxon>
    </lineage>
</organism>
<evidence type="ECO:0008006" key="2">
    <source>
        <dbReference type="Google" id="ProtNLM"/>
    </source>
</evidence>
<comment type="caution">
    <text evidence="1">The sequence shown here is derived from an EMBL/GenBank/DDBJ whole genome shotgun (WGS) entry which is preliminary data.</text>
</comment>
<dbReference type="AlphaFoldDB" id="A0A6L2K6Y9"/>
<proteinExistence type="predicted"/>